<organism evidence="2 3">
    <name type="scientific">Roseibium aggregatum</name>
    <dbReference type="NCBI Taxonomy" id="187304"/>
    <lineage>
        <taxon>Bacteria</taxon>
        <taxon>Pseudomonadati</taxon>
        <taxon>Pseudomonadota</taxon>
        <taxon>Alphaproteobacteria</taxon>
        <taxon>Hyphomicrobiales</taxon>
        <taxon>Stappiaceae</taxon>
        <taxon>Roseibium</taxon>
    </lineage>
</organism>
<accession>A0A926NVU0</accession>
<feature type="chain" id="PRO_5037876706" evidence="1">
    <location>
        <begin position="24"/>
        <end position="81"/>
    </location>
</feature>
<evidence type="ECO:0000313" key="2">
    <source>
        <dbReference type="EMBL" id="MBD1545311.1"/>
    </source>
</evidence>
<sequence>MKQRILFATIALFCSAVSNEALAATISAPTTGWLGLGTDDINVGVLCKIKDVTVLAASADDCTRIGGKATHTVTTTKTPSK</sequence>
<dbReference type="AlphaFoldDB" id="A0A926NVU0"/>
<evidence type="ECO:0000256" key="1">
    <source>
        <dbReference type="SAM" id="SignalP"/>
    </source>
</evidence>
<name>A0A926NVU0_9HYPH</name>
<dbReference type="RefSeq" id="WP_190289973.1">
    <property type="nucleotide sequence ID" value="NZ_JABFCZ010000003.1"/>
</dbReference>
<dbReference type="EMBL" id="JABFCZ010000003">
    <property type="protein sequence ID" value="MBD1545311.1"/>
    <property type="molecule type" value="Genomic_DNA"/>
</dbReference>
<gene>
    <name evidence="2" type="ORF">HK439_03485</name>
</gene>
<keyword evidence="1" id="KW-0732">Signal</keyword>
<dbReference type="Proteomes" id="UP000598467">
    <property type="component" value="Unassembled WGS sequence"/>
</dbReference>
<protein>
    <submittedName>
        <fullName evidence="2">Uncharacterized protein</fullName>
    </submittedName>
</protein>
<comment type="caution">
    <text evidence="2">The sequence shown here is derived from an EMBL/GenBank/DDBJ whole genome shotgun (WGS) entry which is preliminary data.</text>
</comment>
<feature type="signal peptide" evidence="1">
    <location>
        <begin position="1"/>
        <end position="23"/>
    </location>
</feature>
<proteinExistence type="predicted"/>
<evidence type="ECO:0000313" key="3">
    <source>
        <dbReference type="Proteomes" id="UP000598467"/>
    </source>
</evidence>
<reference evidence="2" key="1">
    <citation type="submission" date="2020-05" db="EMBL/GenBank/DDBJ databases">
        <title>Identification of trans-AT polyketide cluster in two marine bacteria, producers of a novel glutaramide-containing polyketide sesbanimide D and analogs.</title>
        <authorList>
            <person name="Kacar D."/>
            <person name="Rodriguez P."/>
            <person name="Canedo L."/>
            <person name="Gonzalez E."/>
            <person name="Galan B."/>
            <person name="De La Calle F."/>
            <person name="Garcia J.L."/>
        </authorList>
    </citation>
    <scope>NUCLEOTIDE SEQUENCE</scope>
    <source>
        <strain evidence="2">PHM038</strain>
    </source>
</reference>